<keyword evidence="2" id="KW-1185">Reference proteome</keyword>
<evidence type="ECO:0000313" key="1">
    <source>
        <dbReference type="EMBL" id="MCV3215603.1"/>
    </source>
</evidence>
<dbReference type="EMBL" id="JAOWRF010000276">
    <property type="protein sequence ID" value="MCV3215603.1"/>
    <property type="molecule type" value="Genomic_DNA"/>
</dbReference>
<sequence length="245" mass="27012">MSQSLVVQEFGIIVAIKDNKPAILNPDFLKYTGIVPSEWELARQPVFSSSVSQVTYTNGVSIIAETNRVIFVESLEDKKAEEISVAAIAERYVKMLPNAEYQGLGVNPRGYKGFESADTDAARRFMSEGMFAPGAWQQVGTTPMRSTINLVYTFERAPLYLTLNEAALRNPDETSTPIVLFSGSYSYEVSGETASEKLTNLLAVMSNWKTDLQEFSDIINDKFLGHQASSRVPDVFTLNNVAAAV</sequence>
<organism evidence="1 2">
    <name type="scientific">Plectonema radiosum NIES-515</name>
    <dbReference type="NCBI Taxonomy" id="2986073"/>
    <lineage>
        <taxon>Bacteria</taxon>
        <taxon>Bacillati</taxon>
        <taxon>Cyanobacteriota</taxon>
        <taxon>Cyanophyceae</taxon>
        <taxon>Oscillatoriophycideae</taxon>
        <taxon>Oscillatoriales</taxon>
        <taxon>Microcoleaceae</taxon>
        <taxon>Plectonema</taxon>
    </lineage>
</organism>
<proteinExistence type="predicted"/>
<evidence type="ECO:0000313" key="2">
    <source>
        <dbReference type="Proteomes" id="UP001526143"/>
    </source>
</evidence>
<comment type="caution">
    <text evidence="1">The sequence shown here is derived from an EMBL/GenBank/DDBJ whole genome shotgun (WGS) entry which is preliminary data.</text>
</comment>
<dbReference type="RefSeq" id="WP_263747249.1">
    <property type="nucleotide sequence ID" value="NZ_JAOWRF010000276.1"/>
</dbReference>
<dbReference type="Proteomes" id="UP001526143">
    <property type="component" value="Unassembled WGS sequence"/>
</dbReference>
<reference evidence="1 2" key="1">
    <citation type="submission" date="2022-10" db="EMBL/GenBank/DDBJ databases">
        <title>Identification of biosynthetic pathway for the production of the potent trypsin inhibitor radiosumin.</title>
        <authorList>
            <person name="Fewer D.P."/>
            <person name="Delbaje E."/>
            <person name="Ouyang X."/>
            <person name="Agostino P.D."/>
            <person name="Wahlsten M."/>
            <person name="Jokela J."/>
            <person name="Permi P."/>
            <person name="Haapaniemi E."/>
            <person name="Koistinen H."/>
        </authorList>
    </citation>
    <scope>NUCLEOTIDE SEQUENCE [LARGE SCALE GENOMIC DNA]</scope>
    <source>
        <strain evidence="1 2">NIES-515</strain>
    </source>
</reference>
<gene>
    <name evidence="1" type="ORF">OGM63_19150</name>
</gene>
<name>A0ABT3B2J6_9CYAN</name>
<protein>
    <submittedName>
        <fullName evidence="1">Uncharacterized protein</fullName>
    </submittedName>
</protein>
<accession>A0ABT3B2J6</accession>